<protein>
    <submittedName>
        <fullName evidence="2">Uncharacterized protein</fullName>
    </submittedName>
</protein>
<feature type="region of interest" description="Disordered" evidence="1">
    <location>
        <begin position="20"/>
        <end position="180"/>
    </location>
</feature>
<comment type="caution">
    <text evidence="2">The sequence shown here is derived from an EMBL/GenBank/DDBJ whole genome shotgun (WGS) entry which is preliminary data.</text>
</comment>
<gene>
    <name evidence="2" type="ORF">CC78DRAFT_535605</name>
</gene>
<feature type="compositionally biased region" description="Pro residues" evidence="1">
    <location>
        <begin position="266"/>
        <end position="281"/>
    </location>
</feature>
<feature type="compositionally biased region" description="Low complexity" evidence="1">
    <location>
        <begin position="411"/>
        <end position="421"/>
    </location>
</feature>
<organism evidence="2 3">
    <name type="scientific">Lojkania enalia</name>
    <dbReference type="NCBI Taxonomy" id="147567"/>
    <lineage>
        <taxon>Eukaryota</taxon>
        <taxon>Fungi</taxon>
        <taxon>Dikarya</taxon>
        <taxon>Ascomycota</taxon>
        <taxon>Pezizomycotina</taxon>
        <taxon>Dothideomycetes</taxon>
        <taxon>Pleosporomycetidae</taxon>
        <taxon>Pleosporales</taxon>
        <taxon>Pleosporales incertae sedis</taxon>
        <taxon>Lojkania</taxon>
    </lineage>
</organism>
<feature type="compositionally biased region" description="Basic and acidic residues" evidence="1">
    <location>
        <begin position="80"/>
        <end position="94"/>
    </location>
</feature>
<dbReference type="Proteomes" id="UP000800093">
    <property type="component" value="Unassembled WGS sequence"/>
</dbReference>
<proteinExistence type="predicted"/>
<evidence type="ECO:0000313" key="3">
    <source>
        <dbReference type="Proteomes" id="UP000800093"/>
    </source>
</evidence>
<feature type="region of interest" description="Disordered" evidence="1">
    <location>
        <begin position="212"/>
        <end position="500"/>
    </location>
</feature>
<feature type="compositionally biased region" description="Polar residues" evidence="1">
    <location>
        <begin position="103"/>
        <end position="136"/>
    </location>
</feature>
<feature type="compositionally biased region" description="Low complexity" evidence="1">
    <location>
        <begin position="153"/>
        <end position="162"/>
    </location>
</feature>
<feature type="compositionally biased region" description="Acidic residues" evidence="1">
    <location>
        <begin position="212"/>
        <end position="223"/>
    </location>
</feature>
<reference evidence="3" key="1">
    <citation type="journal article" date="2020" name="Stud. Mycol.">
        <title>101 Dothideomycetes genomes: A test case for predicting lifestyles and emergence of pathogens.</title>
        <authorList>
            <person name="Haridas S."/>
            <person name="Albert R."/>
            <person name="Binder M."/>
            <person name="Bloem J."/>
            <person name="LaButti K."/>
            <person name="Salamov A."/>
            <person name="Andreopoulos B."/>
            <person name="Baker S."/>
            <person name="Barry K."/>
            <person name="Bills G."/>
            <person name="Bluhm B."/>
            <person name="Cannon C."/>
            <person name="Castanera R."/>
            <person name="Culley D."/>
            <person name="Daum C."/>
            <person name="Ezra D."/>
            <person name="Gonzalez J."/>
            <person name="Henrissat B."/>
            <person name="Kuo A."/>
            <person name="Liang C."/>
            <person name="Lipzen A."/>
            <person name="Lutzoni F."/>
            <person name="Magnuson J."/>
            <person name="Mondo S."/>
            <person name="Nolan M."/>
            <person name="Ohm R."/>
            <person name="Pangilinan J."/>
            <person name="Park H.-J."/>
            <person name="Ramirez L."/>
            <person name="Alfaro M."/>
            <person name="Sun H."/>
            <person name="Tritt A."/>
            <person name="Yoshinaga Y."/>
            <person name="Zwiers L.-H."/>
            <person name="Turgeon B."/>
            <person name="Goodwin S."/>
            <person name="Spatafora J."/>
            <person name="Crous P."/>
            <person name="Grigoriev I."/>
        </authorList>
    </citation>
    <scope>NUCLEOTIDE SEQUENCE [LARGE SCALE GENOMIC DNA]</scope>
    <source>
        <strain evidence="3">CBS 304.66</strain>
    </source>
</reference>
<dbReference type="OrthoDB" id="5423493at2759"/>
<name>A0A9P4N0M2_9PLEO</name>
<dbReference type="EMBL" id="ML986656">
    <property type="protein sequence ID" value="KAF2261507.1"/>
    <property type="molecule type" value="Genomic_DNA"/>
</dbReference>
<feature type="compositionally biased region" description="Polar residues" evidence="1">
    <location>
        <begin position="292"/>
        <end position="308"/>
    </location>
</feature>
<sequence>MPRPKRTKVGSTTTRIAKHPIAAKPIPEPQKGKKTSDIIDSFSDDSDGLVFKSSRIRERMPWEPKPQNGVDLTMTGGLPLEDKDTGKQQSKEASPRAVIISSRYRTPSSNASRKTQSGIRSAKSKTNNYSPAQSRLDNSKSHDTSSRLDDSLDLSFGSLDSESPARGIRPPSIMKVGGTPAHETSILALTNFRRRSRQPSLLRMVHQTTDMEDNDLDDLDDLDDFHPADESTPLHLQKGGSREDAIDNSGLSLYSASSQRKKRKIPPPVIQVPRSSPPFDPPSGADVEDSQRSLSPSLSDNIIESQEVGTEEEVPVDPEIMSETMAPPRSSSPPADNVEDSPEPTKRRRTQRQLQKADDHPGLEDEELDSKPKSKTRLKVKTHAISTAKLQALLPRRRVNLPKEQDEYDLQTSDDNTTPPDSDQDELQLPLPRRAPAFRKTMSLKTNRNTRKGRKPALAMQTTKKITRTYGARRTSSDKENDSTLAGEEASEDTESTIAPVVPLSKSNLAAIANKFKEVDAWEMEFESVDMPGDSSSPWR</sequence>
<evidence type="ECO:0000256" key="1">
    <source>
        <dbReference type="SAM" id="MobiDB-lite"/>
    </source>
</evidence>
<accession>A0A9P4N0M2</accession>
<keyword evidence="3" id="KW-1185">Reference proteome</keyword>
<dbReference type="AlphaFoldDB" id="A0A9P4N0M2"/>
<evidence type="ECO:0000313" key="2">
    <source>
        <dbReference type="EMBL" id="KAF2261507.1"/>
    </source>
</evidence>
<feature type="compositionally biased region" description="Basic residues" evidence="1">
    <location>
        <begin position="373"/>
        <end position="382"/>
    </location>
</feature>
<feature type="compositionally biased region" description="Basic and acidic residues" evidence="1">
    <location>
        <begin position="137"/>
        <end position="150"/>
    </location>
</feature>
<feature type="compositionally biased region" description="Polar residues" evidence="1">
    <location>
        <begin position="249"/>
        <end position="258"/>
    </location>
</feature>